<dbReference type="Proteomes" id="UP000011087">
    <property type="component" value="Unassembled WGS sequence"/>
</dbReference>
<reference evidence="3" key="2">
    <citation type="submission" date="2012-11" db="EMBL/GenBank/DDBJ databases">
        <authorList>
            <person name="Kuo A."/>
            <person name="Curtis B.A."/>
            <person name="Tanifuji G."/>
            <person name="Burki F."/>
            <person name="Gruber A."/>
            <person name="Irimia M."/>
            <person name="Maruyama S."/>
            <person name="Arias M.C."/>
            <person name="Ball S.G."/>
            <person name="Gile G.H."/>
            <person name="Hirakawa Y."/>
            <person name="Hopkins J.F."/>
            <person name="Rensing S.A."/>
            <person name="Schmutz J."/>
            <person name="Symeonidi A."/>
            <person name="Elias M."/>
            <person name="Eveleigh R.J."/>
            <person name="Herman E.K."/>
            <person name="Klute M.J."/>
            <person name="Nakayama T."/>
            <person name="Obornik M."/>
            <person name="Reyes-Prieto A."/>
            <person name="Armbrust E.V."/>
            <person name="Aves S.J."/>
            <person name="Beiko R.G."/>
            <person name="Coutinho P."/>
            <person name="Dacks J.B."/>
            <person name="Durnford D.G."/>
            <person name="Fast N.M."/>
            <person name="Green B.R."/>
            <person name="Grisdale C."/>
            <person name="Hempe F."/>
            <person name="Henrissat B."/>
            <person name="Hoppner M.P."/>
            <person name="Ishida K.-I."/>
            <person name="Kim E."/>
            <person name="Koreny L."/>
            <person name="Kroth P.G."/>
            <person name="Liu Y."/>
            <person name="Malik S.-B."/>
            <person name="Maier U.G."/>
            <person name="McRose D."/>
            <person name="Mock T."/>
            <person name="Neilson J.A."/>
            <person name="Onodera N.T."/>
            <person name="Poole A.M."/>
            <person name="Pritham E.J."/>
            <person name="Richards T.A."/>
            <person name="Rocap G."/>
            <person name="Roy S.W."/>
            <person name="Sarai C."/>
            <person name="Schaack S."/>
            <person name="Shirato S."/>
            <person name="Slamovits C.H."/>
            <person name="Spencer D.F."/>
            <person name="Suzuki S."/>
            <person name="Worden A.Z."/>
            <person name="Zauner S."/>
            <person name="Barry K."/>
            <person name="Bell C."/>
            <person name="Bharti A.K."/>
            <person name="Crow J.A."/>
            <person name="Grimwood J."/>
            <person name="Kramer R."/>
            <person name="Lindquist E."/>
            <person name="Lucas S."/>
            <person name="Salamov A."/>
            <person name="McFadden G.I."/>
            <person name="Lane C.E."/>
            <person name="Keeling P.J."/>
            <person name="Gray M.W."/>
            <person name="Grigoriev I.V."/>
            <person name="Archibald J.M."/>
        </authorList>
    </citation>
    <scope>NUCLEOTIDE SEQUENCE</scope>
    <source>
        <strain evidence="3">CCMP2712</strain>
    </source>
</reference>
<evidence type="ECO:0000313" key="3">
    <source>
        <dbReference type="Proteomes" id="UP000011087"/>
    </source>
</evidence>
<name>L1I5S1_GUITC</name>
<sequence>GDEIEIARASKLVDQAWLRTREAELKKAEDTGDEIEIAEALFSVRVAELKEAEDTGDEIEIARASKLVNQAWLSLSSRKREA</sequence>
<gene>
    <name evidence="1" type="ORF">GUITHDRAFT_122215</name>
</gene>
<keyword evidence="3" id="KW-1185">Reference proteome</keyword>
<dbReference type="KEGG" id="gtt:GUITHDRAFT_122215"/>
<dbReference type="RefSeq" id="XP_005818571.1">
    <property type="nucleotide sequence ID" value="XM_005818514.1"/>
</dbReference>
<dbReference type="HOGENOM" id="CLU_2565451_0_0_1"/>
<dbReference type="EMBL" id="JH993258">
    <property type="protein sequence ID" value="EKX31591.1"/>
    <property type="molecule type" value="Genomic_DNA"/>
</dbReference>
<proteinExistence type="predicted"/>
<dbReference type="AlphaFoldDB" id="L1I5S1"/>
<dbReference type="GeneID" id="17288319"/>
<evidence type="ECO:0000313" key="2">
    <source>
        <dbReference type="EnsemblProtists" id="EKX31591"/>
    </source>
</evidence>
<accession>L1I5S1</accession>
<evidence type="ECO:0000313" key="1">
    <source>
        <dbReference type="EMBL" id="EKX31591.1"/>
    </source>
</evidence>
<protein>
    <submittedName>
        <fullName evidence="1 2">Uncharacterized protein</fullName>
    </submittedName>
</protein>
<reference evidence="2" key="3">
    <citation type="submission" date="2016-03" db="UniProtKB">
        <authorList>
            <consortium name="EnsemblProtists"/>
        </authorList>
    </citation>
    <scope>IDENTIFICATION</scope>
</reference>
<dbReference type="PaxDb" id="55529-EKX31591"/>
<reference evidence="1 3" key="1">
    <citation type="journal article" date="2012" name="Nature">
        <title>Algal genomes reveal evolutionary mosaicism and the fate of nucleomorphs.</title>
        <authorList>
            <consortium name="DOE Joint Genome Institute"/>
            <person name="Curtis B.A."/>
            <person name="Tanifuji G."/>
            <person name="Burki F."/>
            <person name="Gruber A."/>
            <person name="Irimia M."/>
            <person name="Maruyama S."/>
            <person name="Arias M.C."/>
            <person name="Ball S.G."/>
            <person name="Gile G.H."/>
            <person name="Hirakawa Y."/>
            <person name="Hopkins J.F."/>
            <person name="Kuo A."/>
            <person name="Rensing S.A."/>
            <person name="Schmutz J."/>
            <person name="Symeonidi A."/>
            <person name="Elias M."/>
            <person name="Eveleigh R.J."/>
            <person name="Herman E.K."/>
            <person name="Klute M.J."/>
            <person name="Nakayama T."/>
            <person name="Obornik M."/>
            <person name="Reyes-Prieto A."/>
            <person name="Armbrust E.V."/>
            <person name="Aves S.J."/>
            <person name="Beiko R.G."/>
            <person name="Coutinho P."/>
            <person name="Dacks J.B."/>
            <person name="Durnford D.G."/>
            <person name="Fast N.M."/>
            <person name="Green B.R."/>
            <person name="Grisdale C.J."/>
            <person name="Hempel F."/>
            <person name="Henrissat B."/>
            <person name="Hoppner M.P."/>
            <person name="Ishida K."/>
            <person name="Kim E."/>
            <person name="Koreny L."/>
            <person name="Kroth P.G."/>
            <person name="Liu Y."/>
            <person name="Malik S.B."/>
            <person name="Maier U.G."/>
            <person name="McRose D."/>
            <person name="Mock T."/>
            <person name="Neilson J.A."/>
            <person name="Onodera N.T."/>
            <person name="Poole A.M."/>
            <person name="Pritham E.J."/>
            <person name="Richards T.A."/>
            <person name="Rocap G."/>
            <person name="Roy S.W."/>
            <person name="Sarai C."/>
            <person name="Schaack S."/>
            <person name="Shirato S."/>
            <person name="Slamovits C.H."/>
            <person name="Spencer D.F."/>
            <person name="Suzuki S."/>
            <person name="Worden A.Z."/>
            <person name="Zauner S."/>
            <person name="Barry K."/>
            <person name="Bell C."/>
            <person name="Bharti A.K."/>
            <person name="Crow J.A."/>
            <person name="Grimwood J."/>
            <person name="Kramer R."/>
            <person name="Lindquist E."/>
            <person name="Lucas S."/>
            <person name="Salamov A."/>
            <person name="McFadden G.I."/>
            <person name="Lane C.E."/>
            <person name="Keeling P.J."/>
            <person name="Gray M.W."/>
            <person name="Grigoriev I.V."/>
            <person name="Archibald J.M."/>
        </authorList>
    </citation>
    <scope>NUCLEOTIDE SEQUENCE</scope>
    <source>
        <strain evidence="1 3">CCMP2712</strain>
    </source>
</reference>
<dbReference type="EnsemblProtists" id="EKX31591">
    <property type="protein sequence ID" value="EKX31591"/>
    <property type="gene ID" value="GUITHDRAFT_122215"/>
</dbReference>
<organism evidence="1">
    <name type="scientific">Guillardia theta (strain CCMP2712)</name>
    <name type="common">Cryptophyte</name>
    <dbReference type="NCBI Taxonomy" id="905079"/>
    <lineage>
        <taxon>Eukaryota</taxon>
        <taxon>Cryptophyceae</taxon>
        <taxon>Pyrenomonadales</taxon>
        <taxon>Geminigeraceae</taxon>
        <taxon>Guillardia</taxon>
    </lineage>
</organism>
<feature type="non-terminal residue" evidence="1">
    <location>
        <position position="1"/>
    </location>
</feature>